<evidence type="ECO:0000313" key="1">
    <source>
        <dbReference type="EnsemblMetazoa" id="RPRC008968-PA"/>
    </source>
</evidence>
<dbReference type="EnsemblMetazoa" id="RPRC008968-RA">
    <property type="protein sequence ID" value="RPRC008968-PA"/>
    <property type="gene ID" value="RPRC008968"/>
</dbReference>
<dbReference type="InParanoid" id="T1HY48"/>
<name>T1HY48_RHOPR</name>
<keyword evidence="2" id="KW-1185">Reference proteome</keyword>
<proteinExistence type="predicted"/>
<protein>
    <submittedName>
        <fullName evidence="1">Uncharacterized protein</fullName>
    </submittedName>
</protein>
<evidence type="ECO:0000313" key="2">
    <source>
        <dbReference type="Proteomes" id="UP000015103"/>
    </source>
</evidence>
<dbReference type="HOGENOM" id="CLU_3144546_0_0_1"/>
<accession>T1HY48</accession>
<dbReference type="VEuPathDB" id="VectorBase:RPRC008968"/>
<organism evidence="1 2">
    <name type="scientific">Rhodnius prolixus</name>
    <name type="common">Triatomid bug</name>
    <dbReference type="NCBI Taxonomy" id="13249"/>
    <lineage>
        <taxon>Eukaryota</taxon>
        <taxon>Metazoa</taxon>
        <taxon>Ecdysozoa</taxon>
        <taxon>Arthropoda</taxon>
        <taxon>Hexapoda</taxon>
        <taxon>Insecta</taxon>
        <taxon>Pterygota</taxon>
        <taxon>Neoptera</taxon>
        <taxon>Paraneoptera</taxon>
        <taxon>Hemiptera</taxon>
        <taxon>Heteroptera</taxon>
        <taxon>Panheteroptera</taxon>
        <taxon>Cimicomorpha</taxon>
        <taxon>Reduviidae</taxon>
        <taxon>Triatominae</taxon>
        <taxon>Rhodnius</taxon>
    </lineage>
</organism>
<dbReference type="Proteomes" id="UP000015103">
    <property type="component" value="Unassembled WGS sequence"/>
</dbReference>
<sequence>MNQTLWFIEYVLVELLLLMLNLLSYNLLAVNTAFIGEVLKYYKNMQKKI</sequence>
<reference evidence="1" key="1">
    <citation type="submission" date="2015-05" db="UniProtKB">
        <authorList>
            <consortium name="EnsemblMetazoa"/>
        </authorList>
    </citation>
    <scope>IDENTIFICATION</scope>
</reference>
<dbReference type="EMBL" id="ACPB03009917">
    <property type="status" value="NOT_ANNOTATED_CDS"/>
    <property type="molecule type" value="Genomic_DNA"/>
</dbReference>
<dbReference type="AlphaFoldDB" id="T1HY48"/>